<evidence type="ECO:0000313" key="2">
    <source>
        <dbReference type="Proteomes" id="UP000239833"/>
    </source>
</evidence>
<dbReference type="EMBL" id="CP019655">
    <property type="protein sequence ID" value="AVF26581.1"/>
    <property type="molecule type" value="Genomic_DNA"/>
</dbReference>
<dbReference type="SUPFAM" id="SSF51735">
    <property type="entry name" value="NAD(P)-binding Rossmann-fold domains"/>
    <property type="match status" value="1"/>
</dbReference>
<dbReference type="InterPro" id="IPR036291">
    <property type="entry name" value="NAD(P)-bd_dom_sf"/>
</dbReference>
<accession>A0A2L1UEE3</accession>
<proteinExistence type="predicted"/>
<protein>
    <submittedName>
        <fullName evidence="1">Putative oxidoreductase YhdF</fullName>
    </submittedName>
</protein>
<reference evidence="2" key="1">
    <citation type="submission" date="2017-02" db="EMBL/GenBank/DDBJ databases">
        <title>Delineation of Paenibacillus larvae strains originating from foulbrood outbreaks.</title>
        <authorList>
            <person name="Beims H."/>
            <person name="Bunk B."/>
            <person name="Sproeer C."/>
            <person name="Mohr K.I."/>
            <person name="Pradella S."/>
            <person name="Guenther G."/>
            <person name="Rohde M."/>
            <person name="von der Ohe W."/>
            <person name="Steinert M."/>
        </authorList>
    </citation>
    <scope>NUCLEOTIDE SEQUENCE [LARGE SCALE GENOMIC DNA]</scope>
    <source>
        <strain evidence="2">Eric_III</strain>
    </source>
</reference>
<dbReference type="Proteomes" id="UP000239833">
    <property type="component" value="Chromosome"/>
</dbReference>
<organism evidence="1 2">
    <name type="scientific">Paenibacillus larvae subsp. larvae</name>
    <dbReference type="NCBI Taxonomy" id="147375"/>
    <lineage>
        <taxon>Bacteria</taxon>
        <taxon>Bacillati</taxon>
        <taxon>Bacillota</taxon>
        <taxon>Bacilli</taxon>
        <taxon>Bacillales</taxon>
        <taxon>Paenibacillaceae</taxon>
        <taxon>Paenibacillus</taxon>
    </lineage>
</organism>
<gene>
    <name evidence="1" type="primary">yhdF_2</name>
    <name evidence="1" type="ORF">ERICIII_02427</name>
</gene>
<evidence type="ECO:0000313" key="1">
    <source>
        <dbReference type="EMBL" id="AVF26581.1"/>
    </source>
</evidence>
<name>A0A2L1UEE3_9BACL</name>
<dbReference type="Gene3D" id="3.40.50.720">
    <property type="entry name" value="NAD(P)-binding Rossmann-like Domain"/>
    <property type="match status" value="1"/>
</dbReference>
<sequence length="85" mass="9496">MAEQLHMRLQKKVRMLLFAYLYEHEDAKEAKNRVEQLGRRCALPYLRSGSTIINTTSGSAFGGNKYLIDYSASKGATFPSPAPSL</sequence>
<dbReference type="AlphaFoldDB" id="A0A2L1UEE3"/>